<keyword evidence="4" id="KW-0238">DNA-binding</keyword>
<dbReference type="GO" id="GO:0003677">
    <property type="term" value="F:DNA binding"/>
    <property type="evidence" value="ECO:0007669"/>
    <property type="project" value="UniProtKB-KW"/>
</dbReference>
<dbReference type="GO" id="GO:0006352">
    <property type="term" value="P:DNA-templated transcription initiation"/>
    <property type="evidence" value="ECO:0007669"/>
    <property type="project" value="InterPro"/>
</dbReference>
<dbReference type="InterPro" id="IPR013324">
    <property type="entry name" value="RNA_pol_sigma_r3/r4-like"/>
</dbReference>
<evidence type="ECO:0000259" key="6">
    <source>
        <dbReference type="Pfam" id="PF04542"/>
    </source>
</evidence>
<feature type="domain" description="RNA polymerase sigma factor 70 region 4 type 2" evidence="7">
    <location>
        <begin position="128"/>
        <end position="166"/>
    </location>
</feature>
<dbReference type="Gene3D" id="1.10.1740.10">
    <property type="match status" value="1"/>
</dbReference>
<dbReference type="AlphaFoldDB" id="A0A928GGD6"/>
<evidence type="ECO:0000256" key="1">
    <source>
        <dbReference type="ARBA" id="ARBA00010641"/>
    </source>
</evidence>
<dbReference type="InterPro" id="IPR036388">
    <property type="entry name" value="WH-like_DNA-bd_sf"/>
</dbReference>
<dbReference type="CDD" id="cd06171">
    <property type="entry name" value="Sigma70_r4"/>
    <property type="match status" value="1"/>
</dbReference>
<dbReference type="Proteomes" id="UP000763088">
    <property type="component" value="Unassembled WGS sequence"/>
</dbReference>
<name>A0A928GGD6_XYLRU</name>
<dbReference type="EMBL" id="SUYD01000001">
    <property type="protein sequence ID" value="MBE6264966.1"/>
    <property type="molecule type" value="Genomic_DNA"/>
</dbReference>
<evidence type="ECO:0000259" key="7">
    <source>
        <dbReference type="Pfam" id="PF08281"/>
    </source>
</evidence>
<evidence type="ECO:0000256" key="3">
    <source>
        <dbReference type="ARBA" id="ARBA00023082"/>
    </source>
</evidence>
<comment type="similarity">
    <text evidence="1">Belongs to the sigma-70 factor family. ECF subfamily.</text>
</comment>
<sequence>MTDEQLALAYIDGNNRAFDELLSRNQDKVFTYIMCIVKNDDLANDLFQETFLKVITKLQNRQYSNTGKLYCWITRIAHNVIIDYYRRQKNNKVVDAPKENDLSIIKSADVVGDNRETEMSNNQTMRDIVFLMNQLPEQQRNVVYMRYFQNLSFKEIAEETNVSINTSLGRMRYALMNMRKMSREYNINLGLE</sequence>
<dbReference type="PANTHER" id="PTHR43133:SF8">
    <property type="entry name" value="RNA POLYMERASE SIGMA FACTOR HI_1459-RELATED"/>
    <property type="match status" value="1"/>
</dbReference>
<feature type="domain" description="RNA polymerase sigma-70 region 2" evidence="6">
    <location>
        <begin position="21"/>
        <end position="89"/>
    </location>
</feature>
<evidence type="ECO:0000313" key="9">
    <source>
        <dbReference type="Proteomes" id="UP000763088"/>
    </source>
</evidence>
<keyword evidence="2" id="KW-0805">Transcription regulation</keyword>
<dbReference type="InterPro" id="IPR013249">
    <property type="entry name" value="RNA_pol_sigma70_r4_t2"/>
</dbReference>
<dbReference type="PANTHER" id="PTHR43133">
    <property type="entry name" value="RNA POLYMERASE ECF-TYPE SIGMA FACTO"/>
    <property type="match status" value="1"/>
</dbReference>
<keyword evidence="3" id="KW-0731">Sigma factor</keyword>
<dbReference type="InterPro" id="IPR039425">
    <property type="entry name" value="RNA_pol_sigma-70-like"/>
</dbReference>
<evidence type="ECO:0000256" key="5">
    <source>
        <dbReference type="ARBA" id="ARBA00023163"/>
    </source>
</evidence>
<evidence type="ECO:0000256" key="4">
    <source>
        <dbReference type="ARBA" id="ARBA00023125"/>
    </source>
</evidence>
<dbReference type="InterPro" id="IPR014284">
    <property type="entry name" value="RNA_pol_sigma-70_dom"/>
</dbReference>
<dbReference type="SUPFAM" id="SSF88659">
    <property type="entry name" value="Sigma3 and sigma4 domains of RNA polymerase sigma factors"/>
    <property type="match status" value="1"/>
</dbReference>
<keyword evidence="5" id="KW-0804">Transcription</keyword>
<accession>A0A928GGD6</accession>
<dbReference type="InterPro" id="IPR007627">
    <property type="entry name" value="RNA_pol_sigma70_r2"/>
</dbReference>
<evidence type="ECO:0000313" key="8">
    <source>
        <dbReference type="EMBL" id="MBE6264966.1"/>
    </source>
</evidence>
<organism evidence="8 9">
    <name type="scientific">Xylanibacter ruminicola</name>
    <name type="common">Prevotella ruminicola</name>
    <dbReference type="NCBI Taxonomy" id="839"/>
    <lineage>
        <taxon>Bacteria</taxon>
        <taxon>Pseudomonadati</taxon>
        <taxon>Bacteroidota</taxon>
        <taxon>Bacteroidia</taxon>
        <taxon>Bacteroidales</taxon>
        <taxon>Prevotellaceae</taxon>
        <taxon>Xylanibacter</taxon>
    </lineage>
</organism>
<proteinExistence type="inferred from homology"/>
<dbReference type="Pfam" id="PF04542">
    <property type="entry name" value="Sigma70_r2"/>
    <property type="match status" value="1"/>
</dbReference>
<dbReference type="NCBIfam" id="TIGR02937">
    <property type="entry name" value="sigma70-ECF"/>
    <property type="match status" value="1"/>
</dbReference>
<comment type="caution">
    <text evidence="8">The sequence shown here is derived from an EMBL/GenBank/DDBJ whole genome shotgun (WGS) entry which is preliminary data.</text>
</comment>
<dbReference type="Pfam" id="PF08281">
    <property type="entry name" value="Sigma70_r4_2"/>
    <property type="match status" value="1"/>
</dbReference>
<evidence type="ECO:0000256" key="2">
    <source>
        <dbReference type="ARBA" id="ARBA00023015"/>
    </source>
</evidence>
<reference evidence="8" key="1">
    <citation type="submission" date="2019-04" db="EMBL/GenBank/DDBJ databases">
        <title>Evolution of Biomass-Degrading Anaerobic Consortia Revealed by Metagenomics.</title>
        <authorList>
            <person name="Peng X."/>
        </authorList>
    </citation>
    <scope>NUCLEOTIDE SEQUENCE</scope>
    <source>
        <strain evidence="8">SIG141</strain>
    </source>
</reference>
<protein>
    <submittedName>
        <fullName evidence="8">Sigma-70 family RNA polymerase sigma factor</fullName>
    </submittedName>
</protein>
<dbReference type="GO" id="GO:0016987">
    <property type="term" value="F:sigma factor activity"/>
    <property type="evidence" value="ECO:0007669"/>
    <property type="project" value="UniProtKB-KW"/>
</dbReference>
<dbReference type="Gene3D" id="1.10.10.10">
    <property type="entry name" value="Winged helix-like DNA-binding domain superfamily/Winged helix DNA-binding domain"/>
    <property type="match status" value="1"/>
</dbReference>
<gene>
    <name evidence="8" type="ORF">E7102_00635</name>
</gene>
<dbReference type="InterPro" id="IPR013325">
    <property type="entry name" value="RNA_pol_sigma_r2"/>
</dbReference>
<dbReference type="SUPFAM" id="SSF88946">
    <property type="entry name" value="Sigma2 domain of RNA polymerase sigma factors"/>
    <property type="match status" value="1"/>
</dbReference>